<dbReference type="InterPro" id="IPR027417">
    <property type="entry name" value="P-loop_NTPase"/>
</dbReference>
<name>A0ABS1C9P2_9FIRM</name>
<organism evidence="1 2">
    <name type="scientific">Parvimonas parva</name>
    <dbReference type="NCBI Taxonomy" id="2769485"/>
    <lineage>
        <taxon>Bacteria</taxon>
        <taxon>Bacillati</taxon>
        <taxon>Bacillota</taxon>
        <taxon>Tissierellia</taxon>
        <taxon>Tissierellales</taxon>
        <taxon>Peptoniphilaceae</taxon>
        <taxon>Parvimonas</taxon>
    </lineage>
</organism>
<comment type="caution">
    <text evidence="1">The sequence shown here is derived from an EMBL/GenBank/DDBJ whole genome shotgun (WGS) entry which is preliminary data.</text>
</comment>
<dbReference type="Gene3D" id="3.40.50.300">
    <property type="entry name" value="P-loop containing nucleotide triphosphate hydrolases"/>
    <property type="match status" value="1"/>
</dbReference>
<gene>
    <name evidence="1" type="ORF">IBJ83_05770</name>
</gene>
<protein>
    <submittedName>
        <fullName evidence="1">AAA family ATPase</fullName>
    </submittedName>
</protein>
<reference evidence="1 2" key="1">
    <citation type="submission" date="2020-09" db="EMBL/GenBank/DDBJ databases">
        <title>Parvimonas S3374 sp. nov.</title>
        <authorList>
            <person name="Buhl M."/>
        </authorList>
    </citation>
    <scope>NUCLEOTIDE SEQUENCE [LARGE SCALE GENOMIC DNA]</scope>
    <source>
        <strain evidence="1 2">S3374</strain>
    </source>
</reference>
<evidence type="ECO:0000313" key="2">
    <source>
        <dbReference type="Proteomes" id="UP000823123"/>
    </source>
</evidence>
<sequence>MKDFKFRLREITIENFKNVVYGNINLKNSGDLYKSSILGLYGQNGSGKTALIDSIELLKSILCGYSVSNEFCDSINIDEKYAQLKYSFELDGDYGKYYAKYEFKIRKEEILNGNLKELEQKTKKVVVYDEVLSCSFEKDGLKKPMCKVIDTITDDVFVPSTKYNSLFGKNKELKKELLIDKGVAKSSSTSFIFSRNFINKLEVLYDKNKNEEYLMIYELLKYLIHYANSSLFVIKTKDTGMISSKMLPLYFRYGCATKGICGQIPLSLENTNIIPNELFDFFEEIIKSLNIVLENIIPGITISMKSLGSALLNDGESGTKVELVSCSNGKEIPLKCESEGIKKIISVLQLLIAVYNDSSITVAIDELDSGIFEYLLGELLKIIAEKGKGQLIFTSHNLRPLEVLDKRFIAFTTTNPKNRYIRFSNIKENNNLRNVYFNNIVLGGQKEEIYKPTKSGKISLAFLKAGDIYE</sequence>
<dbReference type="RefSeq" id="WP_201275723.1">
    <property type="nucleotide sequence ID" value="NZ_JACVDA010000014.1"/>
</dbReference>
<dbReference type="EMBL" id="JACVDA010000014">
    <property type="protein sequence ID" value="MBK1468823.1"/>
    <property type="molecule type" value="Genomic_DNA"/>
</dbReference>
<evidence type="ECO:0000313" key="1">
    <source>
        <dbReference type="EMBL" id="MBK1468823.1"/>
    </source>
</evidence>
<accession>A0ABS1C9P2</accession>
<dbReference type="PANTHER" id="PTHR40396">
    <property type="entry name" value="ATPASE-LIKE PROTEIN"/>
    <property type="match status" value="1"/>
</dbReference>
<keyword evidence="2" id="KW-1185">Reference proteome</keyword>
<dbReference type="PANTHER" id="PTHR40396:SF1">
    <property type="entry name" value="ATPASE AAA-TYPE CORE DOMAIN-CONTAINING PROTEIN"/>
    <property type="match status" value="1"/>
</dbReference>
<dbReference type="Proteomes" id="UP000823123">
    <property type="component" value="Unassembled WGS sequence"/>
</dbReference>
<proteinExistence type="predicted"/>
<dbReference type="SUPFAM" id="SSF52540">
    <property type="entry name" value="P-loop containing nucleoside triphosphate hydrolases"/>
    <property type="match status" value="1"/>
</dbReference>